<dbReference type="EMBL" id="PVWJ01000050">
    <property type="protein sequence ID" value="PSB02755.1"/>
    <property type="molecule type" value="Genomic_DNA"/>
</dbReference>
<sequence>MNRTTSSIPIASPLQRLKVRVRGMVQGVGFRPFVYTLATELGLKGWVRNDRNGVDIEVEGITSVLTTFWERLERDRPAHAIVSQVETDWLLPCGYDAFEIYPSDEGSFGKTAWILPDLATCSDCLSEIFDPQNRRYYYPFTNCTHCGPRYSILTALPYDRPYTTMQAFAMCPNCQQEYENPQNRRFHAQPNACSVCGPHLELWDNKGNAIAPGASARQLIALAADYIRQGKILALKGLGGFHFIVDARNEEAVQRLRDRKHRPTKPLAVMYPSLDLVREDCFGSSVEIEFLLSAAAPIVLLRRKTDGLAASIAPNSNTFGVMLPYTPLHHLLLAELKFPVVATSGNRSQEPICIDNAEALEHLGSIADTFLMHDRAIARPVDDSVVFVIKDRPTILRRARGYAPSPLSTEPRKEISSLIPFQIEASKSFSAFPSKDNLRSDEAIPCILAVGGHLKNTVALAIENQILVSQHLGDLDRDRTFARFQETIDRLLKLYAAQPVAIACDAHPDYLSSQFAQALSRQLNASVIPIQHHYAHVLSGMVDNNLNPPVLGIAWDGTGYGLDATLWGGEFLAISDSNGFDRVAHLRTFPLLGGDRAAREPRRAALGLLYEAFKQAAFGCDCPTLQAFSAQEVKVLQTMLQKRVNTPKTSSIGRLFDAIASLIGLCQKNSFEGESAMQLESILEPTSSIYPYHLEQDSAGNWVLDWKPMVAAILNDKESQGKIAAKFHNTLVEIIVAIAHRVGIEKVVLTGGCFQNRYLLDRAIERLRSEGFIPYWHHQIPPNDGGIAPGQVLGAYWVLKEIQGGLLCV</sequence>
<dbReference type="PIRSF" id="PIRSF006256">
    <property type="entry name" value="CMPcnvr_hdrg_mat"/>
    <property type="match status" value="1"/>
</dbReference>
<dbReference type="GO" id="GO:0003998">
    <property type="term" value="F:acylphosphatase activity"/>
    <property type="evidence" value="ECO:0007669"/>
    <property type="project" value="UniProtKB-EC"/>
</dbReference>
<dbReference type="SUPFAM" id="SSF54975">
    <property type="entry name" value="Acylphosphatase/BLUF domain-like"/>
    <property type="match status" value="1"/>
</dbReference>
<evidence type="ECO:0000256" key="3">
    <source>
        <dbReference type="ARBA" id="ARBA00022598"/>
    </source>
</evidence>
<comment type="pathway">
    <text evidence="1">Protein modification; [NiFe] hydrogenase maturation.</text>
</comment>
<reference evidence="12 13" key="1">
    <citation type="submission" date="2018-02" db="EMBL/GenBank/DDBJ databases">
        <authorList>
            <person name="Cohen D.B."/>
            <person name="Kent A.D."/>
        </authorList>
    </citation>
    <scope>NUCLEOTIDE SEQUENCE [LARGE SCALE GENOMIC DNA]</scope>
    <source>
        <strain evidence="12 13">CCAP 1448/3</strain>
    </source>
</reference>
<evidence type="ECO:0000256" key="2">
    <source>
        <dbReference type="ARBA" id="ARBA00008097"/>
    </source>
</evidence>
<dbReference type="InterPro" id="IPR055128">
    <property type="entry name" value="HypF_C_2"/>
</dbReference>
<accession>A0A2T1C3A5</accession>
<dbReference type="SUPFAM" id="SSF53067">
    <property type="entry name" value="Actin-like ATPase domain"/>
    <property type="match status" value="1"/>
</dbReference>
<dbReference type="PROSITE" id="PS00150">
    <property type="entry name" value="ACYLPHOSPHATASE_1"/>
    <property type="match status" value="1"/>
</dbReference>
<dbReference type="Proteomes" id="UP000238762">
    <property type="component" value="Unassembled WGS sequence"/>
</dbReference>
<dbReference type="InterPro" id="IPR001792">
    <property type="entry name" value="Acylphosphatase-like_dom"/>
</dbReference>
<dbReference type="GO" id="GO:0016874">
    <property type="term" value="F:ligase activity"/>
    <property type="evidence" value="ECO:0007669"/>
    <property type="project" value="UniProtKB-UniRule"/>
</dbReference>
<keyword evidence="9" id="KW-0378">Hydrolase</keyword>
<dbReference type="Pfam" id="PF07503">
    <property type="entry name" value="zf-HYPF"/>
    <property type="match status" value="2"/>
</dbReference>
<dbReference type="OrthoDB" id="9808093at2"/>
<name>A0A2T1C3A5_9CYAN</name>
<dbReference type="Gene3D" id="3.90.870.50">
    <property type="match status" value="1"/>
</dbReference>
<dbReference type="GO" id="GO:0051604">
    <property type="term" value="P:protein maturation"/>
    <property type="evidence" value="ECO:0007669"/>
    <property type="project" value="TreeGrafter"/>
</dbReference>
<dbReference type="PROSITE" id="PS51160">
    <property type="entry name" value="ACYLPHOSPHATASE_3"/>
    <property type="match status" value="1"/>
</dbReference>
<evidence type="ECO:0000313" key="13">
    <source>
        <dbReference type="Proteomes" id="UP000238762"/>
    </source>
</evidence>
<dbReference type="FunFam" id="3.30.420.40:FF:000124">
    <property type="entry name" value="Carbamoyltransferase HypF"/>
    <property type="match status" value="1"/>
</dbReference>
<evidence type="ECO:0000259" key="11">
    <source>
        <dbReference type="PROSITE" id="PS51163"/>
    </source>
</evidence>
<feature type="active site" evidence="9">
    <location>
        <position position="31"/>
    </location>
</feature>
<proteinExistence type="inferred from homology"/>
<dbReference type="InterPro" id="IPR006070">
    <property type="entry name" value="Sua5-like_dom"/>
</dbReference>
<feature type="domain" description="Acylphosphatase-like" evidence="10">
    <location>
        <begin position="16"/>
        <end position="102"/>
    </location>
</feature>
<keyword evidence="6" id="KW-0862">Zinc</keyword>
<dbReference type="PROSITE" id="PS51163">
    <property type="entry name" value="YRDC"/>
    <property type="match status" value="1"/>
</dbReference>
<dbReference type="InterPro" id="IPR041440">
    <property type="entry name" value="HypF_C"/>
</dbReference>
<dbReference type="Pfam" id="PF01300">
    <property type="entry name" value="Sua5_yciO_yrdC"/>
    <property type="match status" value="1"/>
</dbReference>
<dbReference type="SUPFAM" id="SSF55821">
    <property type="entry name" value="YrdC/RibB"/>
    <property type="match status" value="1"/>
</dbReference>
<organism evidence="12 13">
    <name type="scientific">Merismopedia glauca CCAP 1448/3</name>
    <dbReference type="NCBI Taxonomy" id="1296344"/>
    <lineage>
        <taxon>Bacteria</taxon>
        <taxon>Bacillati</taxon>
        <taxon>Cyanobacteriota</taxon>
        <taxon>Cyanophyceae</taxon>
        <taxon>Synechococcales</taxon>
        <taxon>Merismopediaceae</taxon>
        <taxon>Merismopedia</taxon>
    </lineage>
</organism>
<dbReference type="UniPathway" id="UPA00335"/>
<protein>
    <recommendedName>
        <fullName evidence="8">Carbamoyltransferase</fullName>
        <ecNumber evidence="8">6.2.-.-</ecNumber>
    </recommendedName>
</protein>
<dbReference type="InterPro" id="IPR036046">
    <property type="entry name" value="Acylphosphatase-like_dom_sf"/>
</dbReference>
<keyword evidence="5" id="KW-0863">Zinc-finger</keyword>
<dbReference type="InterPro" id="IPR043129">
    <property type="entry name" value="ATPase_NBD"/>
</dbReference>
<comment type="caution">
    <text evidence="12">The sequence shown here is derived from an EMBL/GenBank/DDBJ whole genome shotgun (WGS) entry which is preliminary data.</text>
</comment>
<keyword evidence="13" id="KW-1185">Reference proteome</keyword>
<evidence type="ECO:0000256" key="6">
    <source>
        <dbReference type="ARBA" id="ARBA00022833"/>
    </source>
</evidence>
<gene>
    <name evidence="12" type="primary">hypF</name>
    <name evidence="12" type="ORF">C7B64_11695</name>
</gene>
<dbReference type="AlphaFoldDB" id="A0A2T1C3A5"/>
<dbReference type="Pfam" id="PF22521">
    <property type="entry name" value="HypF_C_2"/>
    <property type="match status" value="1"/>
</dbReference>
<dbReference type="Pfam" id="PF00708">
    <property type="entry name" value="Acylphosphatase"/>
    <property type="match status" value="1"/>
</dbReference>
<evidence type="ECO:0000256" key="5">
    <source>
        <dbReference type="ARBA" id="ARBA00022771"/>
    </source>
</evidence>
<dbReference type="Gene3D" id="3.30.110.120">
    <property type="match status" value="1"/>
</dbReference>
<keyword evidence="4" id="KW-0479">Metal-binding</keyword>
<feature type="active site" evidence="9">
    <location>
        <position position="49"/>
    </location>
</feature>
<comment type="catalytic activity">
    <reaction evidence="9">
        <text>an acyl phosphate + H2O = a carboxylate + phosphate + H(+)</text>
        <dbReference type="Rhea" id="RHEA:14965"/>
        <dbReference type="ChEBI" id="CHEBI:15377"/>
        <dbReference type="ChEBI" id="CHEBI:15378"/>
        <dbReference type="ChEBI" id="CHEBI:29067"/>
        <dbReference type="ChEBI" id="CHEBI:43474"/>
        <dbReference type="ChEBI" id="CHEBI:59918"/>
        <dbReference type="EC" id="3.6.1.7"/>
    </reaction>
</comment>
<dbReference type="InterPro" id="IPR051060">
    <property type="entry name" value="Carbamoyltrans_HypF-like"/>
</dbReference>
<evidence type="ECO:0000256" key="1">
    <source>
        <dbReference type="ARBA" id="ARBA00004711"/>
    </source>
</evidence>
<dbReference type="Gene3D" id="3.30.420.40">
    <property type="match status" value="1"/>
</dbReference>
<dbReference type="Gene3D" id="3.30.420.360">
    <property type="match status" value="1"/>
</dbReference>
<evidence type="ECO:0000256" key="9">
    <source>
        <dbReference type="PROSITE-ProRule" id="PRU00520"/>
    </source>
</evidence>
<dbReference type="EC" id="6.2.-.-" evidence="8"/>
<comment type="catalytic activity">
    <reaction evidence="7">
        <text>C-terminal L-cysteinyl-[HypE protein] + carbamoyl phosphate + ATP + H2O = C-terminal S-carboxamide-L-cysteinyl-[HypE protein] + AMP + phosphate + diphosphate + H(+)</text>
        <dbReference type="Rhea" id="RHEA:55636"/>
        <dbReference type="Rhea" id="RHEA-COMP:14247"/>
        <dbReference type="Rhea" id="RHEA-COMP:14392"/>
        <dbReference type="ChEBI" id="CHEBI:15377"/>
        <dbReference type="ChEBI" id="CHEBI:15378"/>
        <dbReference type="ChEBI" id="CHEBI:30616"/>
        <dbReference type="ChEBI" id="CHEBI:33019"/>
        <dbReference type="ChEBI" id="CHEBI:43474"/>
        <dbReference type="ChEBI" id="CHEBI:58228"/>
        <dbReference type="ChEBI" id="CHEBI:76913"/>
        <dbReference type="ChEBI" id="CHEBI:139126"/>
        <dbReference type="ChEBI" id="CHEBI:456215"/>
    </reaction>
</comment>
<dbReference type="InterPro" id="IPR017945">
    <property type="entry name" value="DHBP_synth_RibB-like_a/b_dom"/>
</dbReference>
<evidence type="ECO:0000259" key="10">
    <source>
        <dbReference type="PROSITE" id="PS51160"/>
    </source>
</evidence>
<keyword evidence="12" id="KW-0808">Transferase</keyword>
<evidence type="ECO:0000256" key="4">
    <source>
        <dbReference type="ARBA" id="ARBA00022723"/>
    </source>
</evidence>
<dbReference type="PANTHER" id="PTHR42959:SF1">
    <property type="entry name" value="CARBAMOYLTRANSFERASE HYPF"/>
    <property type="match status" value="1"/>
</dbReference>
<comment type="similarity">
    <text evidence="2 8">Belongs to the carbamoyltransferase HypF family.</text>
</comment>
<dbReference type="InterPro" id="IPR011125">
    <property type="entry name" value="Znf_HypF"/>
</dbReference>
<dbReference type="GO" id="GO:0003725">
    <property type="term" value="F:double-stranded RNA binding"/>
    <property type="evidence" value="ECO:0007669"/>
    <property type="project" value="InterPro"/>
</dbReference>
<keyword evidence="3" id="KW-0436">Ligase</keyword>
<dbReference type="GO" id="GO:0008270">
    <property type="term" value="F:zinc ion binding"/>
    <property type="evidence" value="ECO:0007669"/>
    <property type="project" value="UniProtKB-KW"/>
</dbReference>
<evidence type="ECO:0000256" key="7">
    <source>
        <dbReference type="ARBA" id="ARBA00048220"/>
    </source>
</evidence>
<evidence type="ECO:0000256" key="8">
    <source>
        <dbReference type="PIRNR" id="PIRNR006256"/>
    </source>
</evidence>
<dbReference type="GO" id="GO:0016743">
    <property type="term" value="F:carboxyl- or carbamoyltransferase activity"/>
    <property type="evidence" value="ECO:0007669"/>
    <property type="project" value="UniProtKB-UniRule"/>
</dbReference>
<dbReference type="Pfam" id="PF17788">
    <property type="entry name" value="HypF_C"/>
    <property type="match status" value="1"/>
</dbReference>
<dbReference type="InterPro" id="IPR004421">
    <property type="entry name" value="Carbamoyltransferase_HypF"/>
</dbReference>
<dbReference type="PANTHER" id="PTHR42959">
    <property type="entry name" value="CARBAMOYLTRANSFERASE"/>
    <property type="match status" value="1"/>
</dbReference>
<evidence type="ECO:0000313" key="12">
    <source>
        <dbReference type="EMBL" id="PSB02755.1"/>
    </source>
</evidence>
<dbReference type="NCBIfam" id="TIGR00143">
    <property type="entry name" value="hypF"/>
    <property type="match status" value="1"/>
</dbReference>
<dbReference type="InterPro" id="IPR017968">
    <property type="entry name" value="Acylphosphatase_CS"/>
</dbReference>
<feature type="domain" description="YrdC-like" evidence="11">
    <location>
        <begin position="217"/>
        <end position="401"/>
    </location>
</feature>
<reference evidence="12 13" key="2">
    <citation type="submission" date="2018-03" db="EMBL/GenBank/DDBJ databases">
        <title>The ancient ancestry and fast evolution of plastids.</title>
        <authorList>
            <person name="Moore K.R."/>
            <person name="Magnabosco C."/>
            <person name="Momper L."/>
            <person name="Gold D.A."/>
            <person name="Bosak T."/>
            <person name="Fournier G.P."/>
        </authorList>
    </citation>
    <scope>NUCLEOTIDE SEQUENCE [LARGE SCALE GENOMIC DNA]</scope>
    <source>
        <strain evidence="12 13">CCAP 1448/3</strain>
    </source>
</reference>